<sequence>MRANHDPWMRPRIVGMVRGLGTHSLPGTMKPRPDQRIVDQTTVRGWGTRGSKAKIQLSNSNDGPPGRAIGSSSAMITSEPLMGSSNYLAWASSIELWCKGQGVQDHLINNACVVDEKAKASEADDKANAQWEKVDAQLCSLLWHRIY</sequence>
<dbReference type="EMBL" id="CP133619">
    <property type="protein sequence ID" value="WMV42368.1"/>
    <property type="molecule type" value="Genomic_DNA"/>
</dbReference>
<proteinExistence type="predicted"/>
<name>A0AAF0UAF6_SOLVR</name>
<protein>
    <submittedName>
        <fullName evidence="1">Uncharacterized protein</fullName>
    </submittedName>
</protein>
<accession>A0AAF0UAF6</accession>
<keyword evidence="2" id="KW-1185">Reference proteome</keyword>
<evidence type="ECO:0000313" key="2">
    <source>
        <dbReference type="Proteomes" id="UP001234989"/>
    </source>
</evidence>
<gene>
    <name evidence="1" type="ORF">MTR67_035753</name>
</gene>
<evidence type="ECO:0000313" key="1">
    <source>
        <dbReference type="EMBL" id="WMV42368.1"/>
    </source>
</evidence>
<reference evidence="1" key="1">
    <citation type="submission" date="2023-08" db="EMBL/GenBank/DDBJ databases">
        <title>A de novo genome assembly of Solanum verrucosum Schlechtendal, a Mexican diploid species geographically isolated from the other diploid A-genome species in potato relatives.</title>
        <authorList>
            <person name="Hosaka K."/>
        </authorList>
    </citation>
    <scope>NUCLEOTIDE SEQUENCE</scope>
    <source>
        <tissue evidence="1">Young leaves</tissue>
    </source>
</reference>
<dbReference type="Proteomes" id="UP001234989">
    <property type="component" value="Chromosome 8"/>
</dbReference>
<dbReference type="AlphaFoldDB" id="A0AAF0UAF6"/>
<organism evidence="1 2">
    <name type="scientific">Solanum verrucosum</name>
    <dbReference type="NCBI Taxonomy" id="315347"/>
    <lineage>
        <taxon>Eukaryota</taxon>
        <taxon>Viridiplantae</taxon>
        <taxon>Streptophyta</taxon>
        <taxon>Embryophyta</taxon>
        <taxon>Tracheophyta</taxon>
        <taxon>Spermatophyta</taxon>
        <taxon>Magnoliopsida</taxon>
        <taxon>eudicotyledons</taxon>
        <taxon>Gunneridae</taxon>
        <taxon>Pentapetalae</taxon>
        <taxon>asterids</taxon>
        <taxon>lamiids</taxon>
        <taxon>Solanales</taxon>
        <taxon>Solanaceae</taxon>
        <taxon>Solanoideae</taxon>
        <taxon>Solaneae</taxon>
        <taxon>Solanum</taxon>
    </lineage>
</organism>